<feature type="compositionally biased region" description="Low complexity" evidence="1">
    <location>
        <begin position="196"/>
        <end position="208"/>
    </location>
</feature>
<comment type="caution">
    <text evidence="2">The sequence shown here is derived from an EMBL/GenBank/DDBJ whole genome shotgun (WGS) entry which is preliminary data.</text>
</comment>
<name>A0A9W6YDZ2_9STRA</name>
<proteinExistence type="predicted"/>
<feature type="compositionally biased region" description="Polar residues" evidence="1">
    <location>
        <begin position="209"/>
        <end position="219"/>
    </location>
</feature>
<feature type="region of interest" description="Disordered" evidence="1">
    <location>
        <begin position="1"/>
        <end position="20"/>
    </location>
</feature>
<evidence type="ECO:0000256" key="1">
    <source>
        <dbReference type="SAM" id="MobiDB-lite"/>
    </source>
</evidence>
<gene>
    <name evidence="2" type="ORF">Pfra01_002617200</name>
</gene>
<evidence type="ECO:0000313" key="3">
    <source>
        <dbReference type="Proteomes" id="UP001165121"/>
    </source>
</evidence>
<dbReference type="EMBL" id="BSXT01005342">
    <property type="protein sequence ID" value="GMF60284.1"/>
    <property type="molecule type" value="Genomic_DNA"/>
</dbReference>
<dbReference type="AlphaFoldDB" id="A0A9W6YDZ2"/>
<organism evidence="2 3">
    <name type="scientific">Phytophthora fragariaefolia</name>
    <dbReference type="NCBI Taxonomy" id="1490495"/>
    <lineage>
        <taxon>Eukaryota</taxon>
        <taxon>Sar</taxon>
        <taxon>Stramenopiles</taxon>
        <taxon>Oomycota</taxon>
        <taxon>Peronosporomycetes</taxon>
        <taxon>Peronosporales</taxon>
        <taxon>Peronosporaceae</taxon>
        <taxon>Phytophthora</taxon>
    </lineage>
</organism>
<accession>A0A9W6YDZ2</accession>
<keyword evidence="3" id="KW-1185">Reference proteome</keyword>
<dbReference type="Proteomes" id="UP001165121">
    <property type="component" value="Unassembled WGS sequence"/>
</dbReference>
<feature type="region of interest" description="Disordered" evidence="1">
    <location>
        <begin position="196"/>
        <end position="219"/>
    </location>
</feature>
<evidence type="ECO:0000313" key="2">
    <source>
        <dbReference type="EMBL" id="GMF60284.1"/>
    </source>
</evidence>
<sequence length="219" mass="22615">MIVEARHTSPAKRQDERPAEMTDAAVVMITVITESLWPMQQSTTCTVGVSRANLVGAATGAIRPAALAPTDAAATVVRTHTTAGIMWMLEQSVIGPLGTATQLPVVATAAITAQLAEMIEASVNAPTTKIAETAEMTTVRGVPRIAENDAVTRLSDPAMVVVQHAEAAGTQHTSAFGGANSASRCMMRGAARCSSACRSSPSSSAPPATSQRYPLSGTR</sequence>
<protein>
    <submittedName>
        <fullName evidence="2">Unnamed protein product</fullName>
    </submittedName>
</protein>
<reference evidence="2" key="1">
    <citation type="submission" date="2023-04" db="EMBL/GenBank/DDBJ databases">
        <title>Phytophthora fragariaefolia NBRC 109709.</title>
        <authorList>
            <person name="Ichikawa N."/>
            <person name="Sato H."/>
            <person name="Tonouchi N."/>
        </authorList>
    </citation>
    <scope>NUCLEOTIDE SEQUENCE</scope>
    <source>
        <strain evidence="2">NBRC 109709</strain>
    </source>
</reference>